<dbReference type="Pfam" id="PF00009">
    <property type="entry name" value="GTP_EFTU"/>
    <property type="match status" value="1"/>
</dbReference>
<dbReference type="Gene3D" id="3.30.70.870">
    <property type="entry name" value="Elongation Factor G (Translational Gtpase), domain 3"/>
    <property type="match status" value="1"/>
</dbReference>
<proteinExistence type="inferred from homology"/>
<organism evidence="11 12">
    <name type="scientific">Tetranychus urticae</name>
    <name type="common">Two-spotted spider mite</name>
    <dbReference type="NCBI Taxonomy" id="32264"/>
    <lineage>
        <taxon>Eukaryota</taxon>
        <taxon>Metazoa</taxon>
        <taxon>Ecdysozoa</taxon>
        <taxon>Arthropoda</taxon>
        <taxon>Chelicerata</taxon>
        <taxon>Arachnida</taxon>
        <taxon>Acari</taxon>
        <taxon>Acariformes</taxon>
        <taxon>Trombidiformes</taxon>
        <taxon>Prostigmata</taxon>
        <taxon>Eleutherengona</taxon>
        <taxon>Raphignathae</taxon>
        <taxon>Tetranychoidea</taxon>
        <taxon>Tetranychidae</taxon>
        <taxon>Tetranychus</taxon>
    </lineage>
</organism>
<dbReference type="EMBL" id="CAEY01000480">
    <property type="status" value="NOT_ANNOTATED_CDS"/>
    <property type="molecule type" value="Genomic_DNA"/>
</dbReference>
<reference evidence="12" key="1">
    <citation type="submission" date="2011-08" db="EMBL/GenBank/DDBJ databases">
        <authorList>
            <person name="Rombauts S."/>
        </authorList>
    </citation>
    <scope>NUCLEOTIDE SEQUENCE</scope>
    <source>
        <strain evidence="12">London</strain>
    </source>
</reference>
<accession>T1JTG7</accession>
<dbReference type="SUPFAM" id="SSF52540">
    <property type="entry name" value="P-loop containing nucleoside triphosphate hydrolases"/>
    <property type="match status" value="1"/>
</dbReference>
<dbReference type="Pfam" id="PF03764">
    <property type="entry name" value="EFG_IV"/>
    <property type="match status" value="1"/>
</dbReference>
<reference evidence="11" key="2">
    <citation type="submission" date="2015-06" db="UniProtKB">
        <authorList>
            <consortium name="EnsemblMetazoa"/>
        </authorList>
    </citation>
    <scope>IDENTIFICATION</scope>
</reference>
<dbReference type="InterPro" id="IPR014721">
    <property type="entry name" value="Ribsml_uS5_D2-typ_fold_subgr"/>
</dbReference>
<comment type="pathway">
    <text evidence="8">Protein biosynthesis; polypeptide chain elongation.</text>
</comment>
<dbReference type="InterPro" id="IPR004540">
    <property type="entry name" value="Transl_elong_EFG/EF2"/>
</dbReference>
<evidence type="ECO:0000259" key="10">
    <source>
        <dbReference type="PROSITE" id="PS51722"/>
    </source>
</evidence>
<comment type="function">
    <text evidence="8">Mitochondrial GTPase that catalyzes the GTP-dependent ribosomal translocation step during translation elongation. During this step, the ribosome changes from the pre-translocational (PRE) to the post-translocational (POST) state as the newly formed A-site-bound peptidyl-tRNA and P-site-bound deacylated tRNA move to the P and E sites, respectively. Catalyzes the coordinated movement of the two tRNA molecules, the mRNA and conformational changes in the ribosome.</text>
</comment>
<dbReference type="PROSITE" id="PS00301">
    <property type="entry name" value="G_TR_1"/>
    <property type="match status" value="1"/>
</dbReference>
<sequence length="713" mass="79916">MNKVLATMIITRFRKLVNPASYRFCRAFLSDIRHHQEVRNVEDIRNIGISAHIDSGKTTLTERLLFYSGRIDEMHEVKGKDKVGAVMDSMELERERGITIQSAATYVLWKSKNINIIDTPGHVDFTVEVERALRVLDGAILVLCGVGGVQAQTFTVTRQMARYSVPCIAFINKLDRKGADPHRVLNQMKEKLHFTAALTQIPIGIEDNLKGIIDLIDEKAIYFDGPHGEKVRHDEIPKDMRAEAVDRRQELVECISNVDDVLGEMFLEDKTPNNQDIKAAIRRNCISRKFIPVLVGSALKNKGVQPLMDSVISYLPNPAEVENFAFKESDDGSEPSKVILSPARDKSSPFVGLAFKMEQTRFGQLTYIRTYQGSVSKGDIIWNARTGRKIKIPRLARMHSNNMEDISEAYAGDICAFFGSQIIYGINSCTRSCYLDVCKDPTFHYTWDSDSKEMIVSGMGELHLEIYGQRMANEYDCPVELGKPKVAFRETLTAPCKFDYFHKKQSGGAGQYGRVVGILEPIPSPRNTELIFSPEIVGNNIPKQFLPSIERGFRMMCEKGHLSGNKIRGIKFRLKDGQSHSVDSNDIAFACAAVGAIKQVQKLGRWHIIEPIMKLEVTVPYEFSGPAIAAICKRSGVIVNTEEASGYMAVSAEAPLNDMFGFTTELRTLSQGKGEFTMEFSKYAPVRGDVQQQLTSGYKDDNPDSHLERNIIL</sequence>
<evidence type="ECO:0000256" key="1">
    <source>
        <dbReference type="ARBA" id="ARBA00004173"/>
    </source>
</evidence>
<dbReference type="Gene3D" id="3.30.70.240">
    <property type="match status" value="1"/>
</dbReference>
<dbReference type="UniPathway" id="UPA00345"/>
<comment type="similarity">
    <text evidence="2">Belongs to the TRAFAC class translation factor GTPase superfamily. Classic translation factor GTPase family. EF-G/EF-2 subfamily.</text>
</comment>
<keyword evidence="3 8" id="KW-0547">Nucleotide-binding</keyword>
<dbReference type="InterPro" id="IPR005225">
    <property type="entry name" value="Small_GTP-bd"/>
</dbReference>
<dbReference type="GO" id="GO:0005525">
    <property type="term" value="F:GTP binding"/>
    <property type="evidence" value="ECO:0007669"/>
    <property type="project" value="UniProtKB-UniRule"/>
</dbReference>
<name>T1JTG7_TETUR</name>
<dbReference type="PROSITE" id="PS51722">
    <property type="entry name" value="G_TR_2"/>
    <property type="match status" value="1"/>
</dbReference>
<dbReference type="STRING" id="32264.T1JTG7"/>
<dbReference type="SUPFAM" id="SSF50447">
    <property type="entry name" value="Translation proteins"/>
    <property type="match status" value="1"/>
</dbReference>
<dbReference type="PROSITE" id="PS50835">
    <property type="entry name" value="IG_LIKE"/>
    <property type="match status" value="1"/>
</dbReference>
<comment type="similarity">
    <text evidence="8">Belongs to the GTP-binding elongation factor family. EF-G/EF-2 subfamily.</text>
</comment>
<keyword evidence="5 8" id="KW-0648">Protein biosynthesis</keyword>
<dbReference type="CDD" id="cd01886">
    <property type="entry name" value="EF-G"/>
    <property type="match status" value="1"/>
</dbReference>
<dbReference type="FunFam" id="2.40.30.10:FF:000022">
    <property type="entry name" value="Elongation factor G, mitochondrial"/>
    <property type="match status" value="1"/>
</dbReference>
<dbReference type="InterPro" id="IPR000640">
    <property type="entry name" value="EFG_V-like"/>
</dbReference>
<dbReference type="InterPro" id="IPR004161">
    <property type="entry name" value="EFTu-like_2"/>
</dbReference>
<keyword evidence="7 8" id="KW-0342">GTP-binding</keyword>
<evidence type="ECO:0000259" key="9">
    <source>
        <dbReference type="PROSITE" id="PS50835"/>
    </source>
</evidence>
<dbReference type="Proteomes" id="UP000015104">
    <property type="component" value="Unassembled WGS sequence"/>
</dbReference>
<dbReference type="InterPro" id="IPR000795">
    <property type="entry name" value="T_Tr_GTP-bd_dom"/>
</dbReference>
<dbReference type="Pfam" id="PF14492">
    <property type="entry name" value="EFG_III"/>
    <property type="match status" value="1"/>
</dbReference>
<dbReference type="SMART" id="SM00889">
    <property type="entry name" value="EFG_IV"/>
    <property type="match status" value="1"/>
</dbReference>
<dbReference type="PANTHER" id="PTHR43636:SF2">
    <property type="entry name" value="ELONGATION FACTOR G, MITOCHONDRIAL"/>
    <property type="match status" value="1"/>
</dbReference>
<dbReference type="GO" id="GO:0005739">
    <property type="term" value="C:mitochondrion"/>
    <property type="evidence" value="ECO:0007669"/>
    <property type="project" value="UniProtKB-SubCell"/>
</dbReference>
<dbReference type="GO" id="GO:0003924">
    <property type="term" value="F:GTPase activity"/>
    <property type="evidence" value="ECO:0007669"/>
    <property type="project" value="UniProtKB-UniRule"/>
</dbReference>
<evidence type="ECO:0000256" key="8">
    <source>
        <dbReference type="HAMAP-Rule" id="MF_03061"/>
    </source>
</evidence>
<keyword evidence="12" id="KW-1185">Reference proteome</keyword>
<dbReference type="SMART" id="SM00838">
    <property type="entry name" value="EFG_C"/>
    <property type="match status" value="1"/>
</dbReference>
<dbReference type="SUPFAM" id="SSF54211">
    <property type="entry name" value="Ribosomal protein S5 domain 2-like"/>
    <property type="match status" value="1"/>
</dbReference>
<dbReference type="EnsemblMetazoa" id="tetur01g14070.1">
    <property type="protein sequence ID" value="tetur01g14070.1"/>
    <property type="gene ID" value="tetur01g14070"/>
</dbReference>
<evidence type="ECO:0000256" key="4">
    <source>
        <dbReference type="ARBA" id="ARBA00022768"/>
    </source>
</evidence>
<evidence type="ECO:0000256" key="2">
    <source>
        <dbReference type="ARBA" id="ARBA00005870"/>
    </source>
</evidence>
<dbReference type="InterPro" id="IPR009000">
    <property type="entry name" value="Transl_B-barrel_sf"/>
</dbReference>
<dbReference type="PANTHER" id="PTHR43636">
    <property type="entry name" value="ELONGATION FACTOR G, MITOCHONDRIAL"/>
    <property type="match status" value="1"/>
</dbReference>
<dbReference type="InterPro" id="IPR041095">
    <property type="entry name" value="EFG_II"/>
</dbReference>
<keyword evidence="4 8" id="KW-0251">Elongation factor</keyword>
<feature type="domain" description="Ig-like" evidence="9">
    <location>
        <begin position="393"/>
        <end position="493"/>
    </location>
</feature>
<evidence type="ECO:0000256" key="7">
    <source>
        <dbReference type="ARBA" id="ARBA00023134"/>
    </source>
</evidence>
<dbReference type="InterPro" id="IPR005517">
    <property type="entry name" value="Transl_elong_EFG/EF2_IV"/>
</dbReference>
<dbReference type="Gene3D" id="3.40.50.300">
    <property type="entry name" value="P-loop containing nucleotide triphosphate hydrolases"/>
    <property type="match status" value="1"/>
</dbReference>
<keyword evidence="6 8" id="KW-0496">Mitochondrion</keyword>
<feature type="binding site" evidence="8">
    <location>
        <begin position="51"/>
        <end position="58"/>
    </location>
    <ligand>
        <name>GTP</name>
        <dbReference type="ChEBI" id="CHEBI:37565"/>
    </ligand>
</feature>
<dbReference type="InterPro" id="IPR027417">
    <property type="entry name" value="P-loop_NTPase"/>
</dbReference>
<dbReference type="AlphaFoldDB" id="T1JTG7"/>
<feature type="domain" description="Tr-type G" evidence="10">
    <location>
        <begin position="42"/>
        <end position="319"/>
    </location>
</feature>
<dbReference type="GO" id="GO:0003746">
    <property type="term" value="F:translation elongation factor activity"/>
    <property type="evidence" value="ECO:0007669"/>
    <property type="project" value="UniProtKB-UniRule"/>
</dbReference>
<dbReference type="Gene3D" id="3.30.230.10">
    <property type="match status" value="1"/>
</dbReference>
<dbReference type="NCBIfam" id="TIGR00231">
    <property type="entry name" value="small_GTP"/>
    <property type="match status" value="1"/>
</dbReference>
<evidence type="ECO:0000313" key="12">
    <source>
        <dbReference type="Proteomes" id="UP000015104"/>
    </source>
</evidence>
<dbReference type="CDD" id="cd04091">
    <property type="entry name" value="mtEFG1_II_like"/>
    <property type="match status" value="1"/>
</dbReference>
<feature type="binding site" evidence="8">
    <location>
        <begin position="118"/>
        <end position="122"/>
    </location>
    <ligand>
        <name>GTP</name>
        <dbReference type="ChEBI" id="CHEBI:37565"/>
    </ligand>
</feature>
<dbReference type="InterPro" id="IPR007110">
    <property type="entry name" value="Ig-like_dom"/>
</dbReference>
<dbReference type="HAMAP" id="MF_00054_B">
    <property type="entry name" value="EF_G_EF_2_B"/>
    <property type="match status" value="1"/>
</dbReference>
<feature type="binding site" evidence="8">
    <location>
        <begin position="172"/>
        <end position="175"/>
    </location>
    <ligand>
        <name>GTP</name>
        <dbReference type="ChEBI" id="CHEBI:37565"/>
    </ligand>
</feature>
<dbReference type="FunFam" id="3.30.70.240:FF:000001">
    <property type="entry name" value="Elongation factor G"/>
    <property type="match status" value="1"/>
</dbReference>
<evidence type="ECO:0000256" key="3">
    <source>
        <dbReference type="ARBA" id="ARBA00022741"/>
    </source>
</evidence>
<dbReference type="InterPro" id="IPR020568">
    <property type="entry name" value="Ribosomal_Su5_D2-typ_SF"/>
</dbReference>
<dbReference type="HOGENOM" id="CLU_002794_4_1_1"/>
<dbReference type="Pfam" id="PF00679">
    <property type="entry name" value="EFG_C"/>
    <property type="match status" value="1"/>
</dbReference>
<evidence type="ECO:0000256" key="6">
    <source>
        <dbReference type="ARBA" id="ARBA00023128"/>
    </source>
</evidence>
<dbReference type="FunFam" id="3.40.50.300:FF:000539">
    <property type="entry name" value="Elongation factor G, mitochondrial"/>
    <property type="match status" value="1"/>
</dbReference>
<protein>
    <recommendedName>
        <fullName evidence="8">Elongation factor G, mitochondrial</fullName>
        <shortName evidence="8">EF-Gmt</shortName>
    </recommendedName>
    <alternativeName>
        <fullName evidence="8">Elongation factor G 1, mitochondrial</fullName>
        <shortName evidence="8">mEF-G 1</shortName>
    </alternativeName>
    <alternativeName>
        <fullName evidence="8">Elongation factor G1</fullName>
    </alternativeName>
</protein>
<dbReference type="Gene3D" id="2.40.30.10">
    <property type="entry name" value="Translation factors"/>
    <property type="match status" value="1"/>
</dbReference>
<dbReference type="eggNOG" id="KOG0465">
    <property type="taxonomic scope" value="Eukaryota"/>
</dbReference>
<dbReference type="GO" id="GO:0070125">
    <property type="term" value="P:mitochondrial translational elongation"/>
    <property type="evidence" value="ECO:0007669"/>
    <property type="project" value="UniProtKB-UniRule"/>
</dbReference>
<dbReference type="InterPro" id="IPR031157">
    <property type="entry name" value="G_TR_CS"/>
</dbReference>
<evidence type="ECO:0000313" key="11">
    <source>
        <dbReference type="EnsemblMetazoa" id="tetur01g14070.1"/>
    </source>
</evidence>
<dbReference type="InterPro" id="IPR035647">
    <property type="entry name" value="EFG_III/V"/>
</dbReference>
<dbReference type="PRINTS" id="PR00315">
    <property type="entry name" value="ELONGATNFCT"/>
</dbReference>
<dbReference type="CDD" id="cd01434">
    <property type="entry name" value="EFG_mtEFG1_IV"/>
    <property type="match status" value="1"/>
</dbReference>
<dbReference type="Pfam" id="PF03144">
    <property type="entry name" value="GTP_EFTU_D2"/>
    <property type="match status" value="1"/>
</dbReference>
<dbReference type="InterPro" id="IPR047872">
    <property type="entry name" value="EFG_IV"/>
</dbReference>
<dbReference type="SUPFAM" id="SSF54980">
    <property type="entry name" value="EF-G C-terminal domain-like"/>
    <property type="match status" value="2"/>
</dbReference>
<evidence type="ECO:0000256" key="5">
    <source>
        <dbReference type="ARBA" id="ARBA00022917"/>
    </source>
</evidence>
<comment type="subcellular location">
    <subcellularLocation>
        <location evidence="1 8">Mitochondrion</location>
    </subcellularLocation>
</comment>